<evidence type="ECO:0000256" key="2">
    <source>
        <dbReference type="HAMAP-Rule" id="MF_00758"/>
    </source>
</evidence>
<comment type="similarity">
    <text evidence="1 2">Belongs to the UPF0301 (AlgH) family.</text>
</comment>
<dbReference type="Gene3D" id="3.40.1740.10">
    <property type="entry name" value="VC0467-like"/>
    <property type="match status" value="1"/>
</dbReference>
<dbReference type="SUPFAM" id="SSF143456">
    <property type="entry name" value="VC0467-like"/>
    <property type="match status" value="1"/>
</dbReference>
<protein>
    <recommendedName>
        <fullName evidence="2">UPF0301 protein HMF7854_08300</fullName>
    </recommendedName>
</protein>
<keyword evidence="4" id="KW-1185">Reference proteome</keyword>
<gene>
    <name evidence="3" type="ORF">HMF7854_08300</name>
</gene>
<dbReference type="PANTHER" id="PTHR30327">
    <property type="entry name" value="UNCHARACTERIZED PROTEIN YQGE"/>
    <property type="match status" value="1"/>
</dbReference>
<dbReference type="HAMAP" id="MF_00758">
    <property type="entry name" value="UPF0301"/>
    <property type="match status" value="1"/>
</dbReference>
<dbReference type="Proteomes" id="UP000274661">
    <property type="component" value="Unassembled WGS sequence"/>
</dbReference>
<reference evidence="3 4" key="1">
    <citation type="submission" date="2018-12" db="EMBL/GenBank/DDBJ databases">
        <title>Sphingomonas sp. HMF7854 Genome sequencing and assembly.</title>
        <authorList>
            <person name="Cha I."/>
            <person name="Kang H."/>
            <person name="Kim H."/>
            <person name="Kang J."/>
            <person name="Joh K."/>
        </authorList>
    </citation>
    <scope>NUCLEOTIDE SEQUENCE [LARGE SCALE GENOMIC DNA]</scope>
    <source>
        <strain evidence="3 4">HMF7854</strain>
    </source>
</reference>
<dbReference type="EMBL" id="RWJF01000001">
    <property type="protein sequence ID" value="RST30839.1"/>
    <property type="molecule type" value="Genomic_DNA"/>
</dbReference>
<dbReference type="PANTHER" id="PTHR30327:SF1">
    <property type="entry name" value="UPF0301 PROTEIN YQGE"/>
    <property type="match status" value="1"/>
</dbReference>
<dbReference type="OrthoDB" id="9807486at2"/>
<evidence type="ECO:0000256" key="1">
    <source>
        <dbReference type="ARBA" id="ARBA00009600"/>
    </source>
</evidence>
<comment type="caution">
    <text evidence="3">The sequence shown here is derived from an EMBL/GenBank/DDBJ whole genome shotgun (WGS) entry which is preliminary data.</text>
</comment>
<evidence type="ECO:0000313" key="4">
    <source>
        <dbReference type="Proteomes" id="UP000274661"/>
    </source>
</evidence>
<dbReference type="InterPro" id="IPR003774">
    <property type="entry name" value="AlgH-like"/>
</dbReference>
<evidence type="ECO:0000313" key="3">
    <source>
        <dbReference type="EMBL" id="RST30839.1"/>
    </source>
</evidence>
<name>A0A429VA29_9SPHN</name>
<sequence length="190" mass="20150">MDAPRFLSGKLLLAMPGMADLRFDRAVIAVCVHDENGAVGIGIGQKRAGLRFRDLLKQLDLDPGQAPDAAVHHGGPVEPGRGFVLHSDDWGGEDTLHVTGEAGELCAMTGTIDVLRAIAEGRGPSRWIVALGYAGWSPGQLEQEMTGHGWFAVPGKSDLLFDTPTDERWAAAFKAQGVDPRLLSSEAGVA</sequence>
<accession>A0A429VA29</accession>
<dbReference type="GO" id="GO:0005829">
    <property type="term" value="C:cytosol"/>
    <property type="evidence" value="ECO:0007669"/>
    <property type="project" value="TreeGrafter"/>
</dbReference>
<dbReference type="RefSeq" id="WP_126718673.1">
    <property type="nucleotide sequence ID" value="NZ_RWJF01000001.1"/>
</dbReference>
<organism evidence="3 4">
    <name type="scientific">Sphingomonas ginkgonis</name>
    <dbReference type="NCBI Taxonomy" id="2315330"/>
    <lineage>
        <taxon>Bacteria</taxon>
        <taxon>Pseudomonadati</taxon>
        <taxon>Pseudomonadota</taxon>
        <taxon>Alphaproteobacteria</taxon>
        <taxon>Sphingomonadales</taxon>
        <taxon>Sphingomonadaceae</taxon>
        <taxon>Sphingomonas</taxon>
    </lineage>
</organism>
<dbReference type="Pfam" id="PF02622">
    <property type="entry name" value="DUF179"/>
    <property type="match status" value="1"/>
</dbReference>
<proteinExistence type="inferred from homology"/>
<dbReference type="AlphaFoldDB" id="A0A429VA29"/>